<evidence type="ECO:0000256" key="1">
    <source>
        <dbReference type="ARBA" id="ARBA00004651"/>
    </source>
</evidence>
<dbReference type="GO" id="GO:0015421">
    <property type="term" value="F:ABC-type oligopeptide transporter activity"/>
    <property type="evidence" value="ECO:0007669"/>
    <property type="project" value="TreeGrafter"/>
</dbReference>
<evidence type="ECO:0000256" key="11">
    <source>
        <dbReference type="SAM" id="Phobius"/>
    </source>
</evidence>
<dbReference type="AlphaFoldDB" id="A0A941DKY0"/>
<comment type="subcellular location">
    <subcellularLocation>
        <location evidence="1">Cell membrane</location>
        <topology evidence="1">Multi-pass membrane protein</topology>
    </subcellularLocation>
</comment>
<keyword evidence="10 11" id="KW-0472">Membrane</keyword>
<dbReference type="InterPro" id="IPR017871">
    <property type="entry name" value="ABC_transporter-like_CS"/>
</dbReference>
<dbReference type="InterPro" id="IPR003439">
    <property type="entry name" value="ABC_transporter-like_ATP-bd"/>
</dbReference>
<evidence type="ECO:0000256" key="4">
    <source>
        <dbReference type="ARBA" id="ARBA00022692"/>
    </source>
</evidence>
<evidence type="ECO:0000256" key="5">
    <source>
        <dbReference type="ARBA" id="ARBA00022741"/>
    </source>
</evidence>
<dbReference type="GO" id="GO:0005886">
    <property type="term" value="C:plasma membrane"/>
    <property type="evidence" value="ECO:0007669"/>
    <property type="project" value="UniProtKB-SubCell"/>
</dbReference>
<dbReference type="PROSITE" id="PS00211">
    <property type="entry name" value="ABC_TRANSPORTER_1"/>
    <property type="match status" value="1"/>
</dbReference>
<evidence type="ECO:0000256" key="2">
    <source>
        <dbReference type="ARBA" id="ARBA00022448"/>
    </source>
</evidence>
<keyword evidence="4 11" id="KW-0812">Transmembrane</keyword>
<dbReference type="Proteomes" id="UP000680067">
    <property type="component" value="Unassembled WGS sequence"/>
</dbReference>
<dbReference type="InterPro" id="IPR039421">
    <property type="entry name" value="Type_1_exporter"/>
</dbReference>
<dbReference type="SUPFAM" id="SSF90123">
    <property type="entry name" value="ABC transporter transmembrane region"/>
    <property type="match status" value="1"/>
</dbReference>
<dbReference type="SMART" id="SM00382">
    <property type="entry name" value="AAA"/>
    <property type="match status" value="1"/>
</dbReference>
<organism evidence="14 15">
    <name type="scientific">Undibacterium luofuense</name>
    <dbReference type="NCBI Taxonomy" id="2828733"/>
    <lineage>
        <taxon>Bacteria</taxon>
        <taxon>Pseudomonadati</taxon>
        <taxon>Pseudomonadota</taxon>
        <taxon>Betaproteobacteria</taxon>
        <taxon>Burkholderiales</taxon>
        <taxon>Oxalobacteraceae</taxon>
        <taxon>Undibacterium</taxon>
    </lineage>
</organism>
<dbReference type="PROSITE" id="PS50893">
    <property type="entry name" value="ABC_TRANSPORTER_2"/>
    <property type="match status" value="1"/>
</dbReference>
<keyword evidence="7" id="KW-1278">Translocase</keyword>
<keyword evidence="8 11" id="KW-1133">Transmembrane helix</keyword>
<accession>A0A941DKY0</accession>
<dbReference type="InterPro" id="IPR011917">
    <property type="entry name" value="ABC_transpr_lipidA"/>
</dbReference>
<dbReference type="NCBIfam" id="TIGR02203">
    <property type="entry name" value="MsbA_lipidA"/>
    <property type="match status" value="1"/>
</dbReference>
<dbReference type="FunFam" id="3.40.50.300:FF:000221">
    <property type="entry name" value="Multidrug ABC transporter ATP-binding protein"/>
    <property type="match status" value="1"/>
</dbReference>
<dbReference type="InterPro" id="IPR036640">
    <property type="entry name" value="ABC1_TM_sf"/>
</dbReference>
<dbReference type="PROSITE" id="PS50929">
    <property type="entry name" value="ABC_TM1F"/>
    <property type="match status" value="1"/>
</dbReference>
<dbReference type="GO" id="GO:0034040">
    <property type="term" value="F:ATPase-coupled lipid transmembrane transporter activity"/>
    <property type="evidence" value="ECO:0007669"/>
    <property type="project" value="InterPro"/>
</dbReference>
<evidence type="ECO:0000256" key="7">
    <source>
        <dbReference type="ARBA" id="ARBA00022967"/>
    </source>
</evidence>
<feature type="transmembrane region" description="Helical" evidence="11">
    <location>
        <begin position="169"/>
        <end position="186"/>
    </location>
</feature>
<dbReference type="InterPro" id="IPR027417">
    <property type="entry name" value="P-loop_NTPase"/>
</dbReference>
<proteinExistence type="predicted"/>
<feature type="transmembrane region" description="Helical" evidence="11">
    <location>
        <begin position="269"/>
        <end position="295"/>
    </location>
</feature>
<dbReference type="CDD" id="cd18552">
    <property type="entry name" value="ABC_6TM_MsbA_like"/>
    <property type="match status" value="1"/>
</dbReference>
<evidence type="ECO:0000256" key="10">
    <source>
        <dbReference type="ARBA" id="ARBA00023136"/>
    </source>
</evidence>
<evidence type="ECO:0000313" key="15">
    <source>
        <dbReference type="Proteomes" id="UP000680067"/>
    </source>
</evidence>
<dbReference type="GO" id="GO:0016887">
    <property type="term" value="F:ATP hydrolysis activity"/>
    <property type="evidence" value="ECO:0007669"/>
    <property type="project" value="InterPro"/>
</dbReference>
<evidence type="ECO:0000259" key="13">
    <source>
        <dbReference type="PROSITE" id="PS50929"/>
    </source>
</evidence>
<dbReference type="Pfam" id="PF00005">
    <property type="entry name" value="ABC_tran"/>
    <property type="match status" value="1"/>
</dbReference>
<evidence type="ECO:0000256" key="9">
    <source>
        <dbReference type="ARBA" id="ARBA00023055"/>
    </source>
</evidence>
<feature type="transmembrane region" description="Helical" evidence="11">
    <location>
        <begin position="192"/>
        <end position="209"/>
    </location>
</feature>
<reference evidence="14" key="1">
    <citation type="submission" date="2021-04" db="EMBL/GenBank/DDBJ databases">
        <title>novel species isolated from subtropical streams in China.</title>
        <authorList>
            <person name="Lu H."/>
        </authorList>
    </citation>
    <scope>NUCLEOTIDE SEQUENCE</scope>
    <source>
        <strain evidence="14">LFS511W</strain>
    </source>
</reference>
<keyword evidence="2" id="KW-0813">Transport</keyword>
<name>A0A941DKY0_9BURK</name>
<evidence type="ECO:0000256" key="3">
    <source>
        <dbReference type="ARBA" id="ARBA00022475"/>
    </source>
</evidence>
<dbReference type="InterPro" id="IPR003593">
    <property type="entry name" value="AAA+_ATPase"/>
</dbReference>
<dbReference type="PANTHER" id="PTHR43394:SF1">
    <property type="entry name" value="ATP-BINDING CASSETTE SUB-FAMILY B MEMBER 10, MITOCHONDRIAL"/>
    <property type="match status" value="1"/>
</dbReference>
<dbReference type="Pfam" id="PF00664">
    <property type="entry name" value="ABC_membrane"/>
    <property type="match status" value="1"/>
</dbReference>
<evidence type="ECO:0000313" key="14">
    <source>
        <dbReference type="EMBL" id="MBR7781489.1"/>
    </source>
</evidence>
<dbReference type="PANTHER" id="PTHR43394">
    <property type="entry name" value="ATP-DEPENDENT PERMEASE MDL1, MITOCHONDRIAL"/>
    <property type="match status" value="1"/>
</dbReference>
<dbReference type="RefSeq" id="WP_212686906.1">
    <property type="nucleotide sequence ID" value="NZ_JAGSPN010000002.1"/>
</dbReference>
<keyword evidence="15" id="KW-1185">Reference proteome</keyword>
<gene>
    <name evidence="14" type="primary">msbA</name>
    <name evidence="14" type="ORF">KDM89_05010</name>
</gene>
<keyword evidence="9" id="KW-0445">Lipid transport</keyword>
<feature type="domain" description="ABC transporter" evidence="12">
    <location>
        <begin position="365"/>
        <end position="600"/>
    </location>
</feature>
<feature type="transmembrane region" description="Helical" evidence="11">
    <location>
        <begin position="90"/>
        <end position="111"/>
    </location>
</feature>
<dbReference type="Gene3D" id="1.20.1560.10">
    <property type="entry name" value="ABC transporter type 1, transmembrane domain"/>
    <property type="match status" value="1"/>
</dbReference>
<evidence type="ECO:0000256" key="6">
    <source>
        <dbReference type="ARBA" id="ARBA00022840"/>
    </source>
</evidence>
<protein>
    <submittedName>
        <fullName evidence="14">Lipid A export permease/ATP-binding protein MsbA</fullName>
    </submittedName>
</protein>
<dbReference type="EMBL" id="JAGSPN010000002">
    <property type="protein sequence ID" value="MBR7781489.1"/>
    <property type="molecule type" value="Genomic_DNA"/>
</dbReference>
<dbReference type="Gene3D" id="3.40.50.300">
    <property type="entry name" value="P-loop containing nucleotide triphosphate hydrolases"/>
    <property type="match status" value="1"/>
</dbReference>
<keyword evidence="3" id="KW-1003">Cell membrane</keyword>
<evidence type="ECO:0000256" key="8">
    <source>
        <dbReference type="ARBA" id="ARBA00022989"/>
    </source>
</evidence>
<comment type="caution">
    <text evidence="14">The sequence shown here is derived from an EMBL/GenBank/DDBJ whole genome shotgun (WGS) entry which is preliminary data.</text>
</comment>
<dbReference type="SUPFAM" id="SSF52540">
    <property type="entry name" value="P-loop containing nucleoside triphosphate hydrolases"/>
    <property type="match status" value="1"/>
</dbReference>
<dbReference type="InterPro" id="IPR011527">
    <property type="entry name" value="ABC1_TM_dom"/>
</dbReference>
<keyword evidence="5" id="KW-0547">Nucleotide-binding</keyword>
<keyword evidence="6" id="KW-0067">ATP-binding</keyword>
<dbReference type="GO" id="GO:0005524">
    <property type="term" value="F:ATP binding"/>
    <property type="evidence" value="ECO:0007669"/>
    <property type="project" value="UniProtKB-KW"/>
</dbReference>
<evidence type="ECO:0000259" key="12">
    <source>
        <dbReference type="PROSITE" id="PS50893"/>
    </source>
</evidence>
<feature type="domain" description="ABC transmembrane type-1" evidence="13">
    <location>
        <begin position="27"/>
        <end position="333"/>
    </location>
</feature>
<sequence>MRLFDQNTRAVFSRLWRAMRTYRKFFWIALLTMAVTALTEAAFPRVLGYILDHGFGRPTGNDSTILSAVQNGSAVQSKAAVIKGLALWKIPVAIIGIFLLRGICTFTTSYLMSWISTKLLNDLRAQVFERVLTVPIGFYQKESASRIINVIMMEAQQIVEMLKVSMTTLIRDSLTVFVLLAALVWQNWKLTIVALVMMPVMAFLVRSVSKRLRVLNQNQLNVNNELTQVIEEATRATQVVRIFGGQEYEKKRFAESNEKLRGYAMRTTIAVASTTPLTQLAAAVSVAVVIMFAVSQAAQDATTVGKFVEFVTLMMLLLTPLKRLADLNGPMQRGMAAADSVFELIDTQAERTDGKLLTARARGDLSFSRVRFSYPGQDQVTLNDIQLDIKAGETIALVGMSGGGKTSLVNLVPAFYVPQAGKVMLDGQDVSELALDSLRRQIAMVSQNVVLFDDTIAANIAYGDRVPDFARVQAAVKAAHLSEVINELPDGLETRIGDNGSRLSGGQRQRLAIARAIYKDAPILILDEATSALDTESERAVQAALDALMQGRTTLVIAHRLSTIERADRIVVLADGQIAEQGTHQQLLAKDGIYANLYKMQFAD</sequence>